<dbReference type="GO" id="GO:0008483">
    <property type="term" value="F:transaminase activity"/>
    <property type="evidence" value="ECO:0007669"/>
    <property type="project" value="UniProtKB-KW"/>
</dbReference>
<dbReference type="PANTHER" id="PTHR46383">
    <property type="entry name" value="ASPARTATE AMINOTRANSFERASE"/>
    <property type="match status" value="1"/>
</dbReference>
<comment type="similarity">
    <text evidence="2 6">Belongs to the class-I pyridoxal-phosphate-dependent aminotransferase family.</text>
</comment>
<dbReference type="PANTHER" id="PTHR46383:SF4">
    <property type="entry name" value="AMINOTRANSFERASE"/>
    <property type="match status" value="1"/>
</dbReference>
<dbReference type="Pfam" id="PF00155">
    <property type="entry name" value="Aminotran_1_2"/>
    <property type="match status" value="1"/>
</dbReference>
<name>A0ABW4BJC1_9LACO</name>
<dbReference type="PROSITE" id="PS00105">
    <property type="entry name" value="AA_TRANSFER_CLASS_1"/>
    <property type="match status" value="1"/>
</dbReference>
<dbReference type="Gene3D" id="3.90.1150.10">
    <property type="entry name" value="Aspartate Aminotransferase, domain 1"/>
    <property type="match status" value="1"/>
</dbReference>
<evidence type="ECO:0000313" key="9">
    <source>
        <dbReference type="Proteomes" id="UP001597191"/>
    </source>
</evidence>
<keyword evidence="5" id="KW-0663">Pyridoxal phosphate</keyword>
<dbReference type="InterPro" id="IPR050596">
    <property type="entry name" value="AspAT/PAT-like"/>
</dbReference>
<sequence>MTKDLAKLMKKELLDVEPSSILQFDKDVSQIPNIIKLTLGEPDFNTPDHVKQAGQASIAANHSHYTQSPGLPSLRVAAAQFLASKYGTDYDPATQVLTTVGATGAIYSALTAILNPGDEVIIPIPIFPLYIPIVKLNGATPIFVDTSQDGFKLTPEKLANTLATHRDKVKAIVFNYPTNPTGVTYRQSELEAFVAILKQYDIFVISDEIYSELTYGEPHVSLGKLLPEQTLLINGVSKSHAMTGWRIGFIAGPAAVISKINMVHQFTVTAATTMSQEAALEAMQHGLDDGQAMKQEYLQRRDYLVAELNRLGMATAVPAGAFYAFAKIPARFGSDSFAFCRKLAQEAQVALIPGAAFPAGEGYVRISYAASMAKLTEACQRLDKFLAVN</sequence>
<comment type="caution">
    <text evidence="8">The sequence shown here is derived from an EMBL/GenBank/DDBJ whole genome shotgun (WGS) entry which is preliminary data.</text>
</comment>
<evidence type="ECO:0000256" key="4">
    <source>
        <dbReference type="ARBA" id="ARBA00022679"/>
    </source>
</evidence>
<keyword evidence="4 6" id="KW-0808">Transferase</keyword>
<proteinExistence type="inferred from homology"/>
<comment type="cofactor">
    <cofactor evidence="1 6">
        <name>pyridoxal 5'-phosphate</name>
        <dbReference type="ChEBI" id="CHEBI:597326"/>
    </cofactor>
</comment>
<dbReference type="InterPro" id="IPR004839">
    <property type="entry name" value="Aminotransferase_I/II_large"/>
</dbReference>
<dbReference type="EMBL" id="JBHTOH010000014">
    <property type="protein sequence ID" value="MFD1410341.1"/>
    <property type="molecule type" value="Genomic_DNA"/>
</dbReference>
<feature type="domain" description="Aminotransferase class I/classII large" evidence="7">
    <location>
        <begin position="33"/>
        <end position="382"/>
    </location>
</feature>
<dbReference type="RefSeq" id="WP_225420124.1">
    <property type="nucleotide sequence ID" value="NZ_RHOT01000001.1"/>
</dbReference>
<dbReference type="EC" id="2.6.1.-" evidence="6"/>
<dbReference type="Gene3D" id="3.40.640.10">
    <property type="entry name" value="Type I PLP-dependent aspartate aminotransferase-like (Major domain)"/>
    <property type="match status" value="1"/>
</dbReference>
<dbReference type="InterPro" id="IPR015422">
    <property type="entry name" value="PyrdxlP-dep_Trfase_small"/>
</dbReference>
<dbReference type="InterPro" id="IPR015424">
    <property type="entry name" value="PyrdxlP-dep_Trfase"/>
</dbReference>
<dbReference type="InterPro" id="IPR004838">
    <property type="entry name" value="NHTrfase_class1_PyrdxlP-BS"/>
</dbReference>
<evidence type="ECO:0000259" key="7">
    <source>
        <dbReference type="Pfam" id="PF00155"/>
    </source>
</evidence>
<reference evidence="9" key="1">
    <citation type="journal article" date="2019" name="Int. J. Syst. Evol. Microbiol.">
        <title>The Global Catalogue of Microorganisms (GCM) 10K type strain sequencing project: providing services to taxonomists for standard genome sequencing and annotation.</title>
        <authorList>
            <consortium name="The Broad Institute Genomics Platform"/>
            <consortium name="The Broad Institute Genome Sequencing Center for Infectious Disease"/>
            <person name="Wu L."/>
            <person name="Ma J."/>
        </authorList>
    </citation>
    <scope>NUCLEOTIDE SEQUENCE [LARGE SCALE GENOMIC DNA]</scope>
    <source>
        <strain evidence="9">CCM 8937</strain>
    </source>
</reference>
<evidence type="ECO:0000256" key="2">
    <source>
        <dbReference type="ARBA" id="ARBA00007441"/>
    </source>
</evidence>
<accession>A0ABW4BJC1</accession>
<evidence type="ECO:0000256" key="5">
    <source>
        <dbReference type="ARBA" id="ARBA00022898"/>
    </source>
</evidence>
<dbReference type="Proteomes" id="UP001597191">
    <property type="component" value="Unassembled WGS sequence"/>
</dbReference>
<keyword evidence="9" id="KW-1185">Reference proteome</keyword>
<keyword evidence="3 6" id="KW-0032">Aminotransferase</keyword>
<evidence type="ECO:0000313" key="8">
    <source>
        <dbReference type="EMBL" id="MFD1410341.1"/>
    </source>
</evidence>
<dbReference type="SUPFAM" id="SSF53383">
    <property type="entry name" value="PLP-dependent transferases"/>
    <property type="match status" value="1"/>
</dbReference>
<dbReference type="InterPro" id="IPR015421">
    <property type="entry name" value="PyrdxlP-dep_Trfase_major"/>
</dbReference>
<gene>
    <name evidence="8" type="ORF">ACFQ4R_01720</name>
</gene>
<evidence type="ECO:0000256" key="3">
    <source>
        <dbReference type="ARBA" id="ARBA00022576"/>
    </source>
</evidence>
<evidence type="ECO:0000256" key="1">
    <source>
        <dbReference type="ARBA" id="ARBA00001933"/>
    </source>
</evidence>
<dbReference type="CDD" id="cd00609">
    <property type="entry name" value="AAT_like"/>
    <property type="match status" value="1"/>
</dbReference>
<protein>
    <recommendedName>
        <fullName evidence="6">Aminotransferase</fullName>
        <ecNumber evidence="6">2.6.1.-</ecNumber>
    </recommendedName>
</protein>
<organism evidence="8 9">
    <name type="scientific">Lapidilactobacillus gannanensis</name>
    <dbReference type="NCBI Taxonomy" id="2486002"/>
    <lineage>
        <taxon>Bacteria</taxon>
        <taxon>Bacillati</taxon>
        <taxon>Bacillota</taxon>
        <taxon>Bacilli</taxon>
        <taxon>Lactobacillales</taxon>
        <taxon>Lactobacillaceae</taxon>
        <taxon>Lapidilactobacillus</taxon>
    </lineage>
</organism>
<evidence type="ECO:0000256" key="6">
    <source>
        <dbReference type="RuleBase" id="RU000481"/>
    </source>
</evidence>